<evidence type="ECO:0000256" key="1">
    <source>
        <dbReference type="SAM" id="Phobius"/>
    </source>
</evidence>
<keyword evidence="1" id="KW-0472">Membrane</keyword>
<keyword evidence="1" id="KW-0812">Transmembrane</keyword>
<reference evidence="2" key="1">
    <citation type="submission" date="2022-02" db="EMBL/GenBank/DDBJ databases">
        <authorList>
            <person name="Lee M."/>
            <person name="Kim S.-J."/>
            <person name="Jung M.-Y."/>
        </authorList>
    </citation>
    <scope>NUCLEOTIDE SEQUENCE</scope>
    <source>
        <strain evidence="2">JHP9</strain>
    </source>
</reference>
<evidence type="ECO:0008006" key="4">
    <source>
        <dbReference type="Google" id="ProtNLM"/>
    </source>
</evidence>
<gene>
    <name evidence="2" type="ORF">Bequi_07790</name>
</gene>
<evidence type="ECO:0000313" key="3">
    <source>
        <dbReference type="Proteomes" id="UP001203761"/>
    </source>
</evidence>
<feature type="transmembrane region" description="Helical" evidence="1">
    <location>
        <begin position="6"/>
        <end position="28"/>
    </location>
</feature>
<evidence type="ECO:0000313" key="2">
    <source>
        <dbReference type="EMBL" id="MCL6423286.1"/>
    </source>
</evidence>
<feature type="transmembrane region" description="Helical" evidence="1">
    <location>
        <begin position="63"/>
        <end position="83"/>
    </location>
</feature>
<dbReference type="Proteomes" id="UP001203761">
    <property type="component" value="Unassembled WGS sequence"/>
</dbReference>
<dbReference type="RefSeq" id="WP_249737370.1">
    <property type="nucleotide sequence ID" value="NZ_JAKNCJ010000002.1"/>
</dbReference>
<feature type="transmembrane region" description="Helical" evidence="1">
    <location>
        <begin position="118"/>
        <end position="137"/>
    </location>
</feature>
<dbReference type="EMBL" id="JAKNCJ010000002">
    <property type="protein sequence ID" value="MCL6423286.1"/>
    <property type="molecule type" value="Genomic_DNA"/>
</dbReference>
<organism evidence="2 3">
    <name type="scientific">Brachybacterium equifaecis</name>
    <dbReference type="NCBI Taxonomy" id="2910770"/>
    <lineage>
        <taxon>Bacteria</taxon>
        <taxon>Bacillati</taxon>
        <taxon>Actinomycetota</taxon>
        <taxon>Actinomycetes</taxon>
        <taxon>Micrococcales</taxon>
        <taxon>Dermabacteraceae</taxon>
        <taxon>Brachybacterium</taxon>
    </lineage>
</organism>
<feature type="transmembrane region" description="Helical" evidence="1">
    <location>
        <begin position="35"/>
        <end position="57"/>
    </location>
</feature>
<keyword evidence="1" id="KW-1133">Transmembrane helix</keyword>
<sequence>MSPAIALLSLAVPLVLAVMVIWSTAVLIGSWLHPLRMLTLTLGTGFWLLLLSLMLPLTGILGLLWWALLVFALVGTLAAWVRAARMDPPRLPRQVDPDRRPTFLEKRRVRLATRPSRFELVSEIVLFLALVGAMLWAG</sequence>
<keyword evidence="3" id="KW-1185">Reference proteome</keyword>
<comment type="caution">
    <text evidence="2">The sequence shown here is derived from an EMBL/GenBank/DDBJ whole genome shotgun (WGS) entry which is preliminary data.</text>
</comment>
<accession>A0ABT0R050</accession>
<name>A0ABT0R050_9MICO</name>
<proteinExistence type="predicted"/>
<protein>
    <recommendedName>
        <fullName evidence="4">DUF4175 domain-containing protein</fullName>
    </recommendedName>
</protein>